<evidence type="ECO:0000313" key="3">
    <source>
        <dbReference type="Proteomes" id="UP001362999"/>
    </source>
</evidence>
<dbReference type="AlphaFoldDB" id="A0AAV9Z0Y7"/>
<dbReference type="EMBL" id="JAWWNJ010000256">
    <property type="protein sequence ID" value="KAK6966766.1"/>
    <property type="molecule type" value="Genomic_DNA"/>
</dbReference>
<gene>
    <name evidence="2" type="ORF">R3P38DRAFT_2815761</name>
</gene>
<feature type="region of interest" description="Disordered" evidence="1">
    <location>
        <begin position="164"/>
        <end position="207"/>
    </location>
</feature>
<reference evidence="2 3" key="1">
    <citation type="journal article" date="2024" name="J Genomics">
        <title>Draft genome sequencing and assembly of Favolaschia claudopus CIRM-BRFM 2984 isolated from oak limbs.</title>
        <authorList>
            <person name="Navarro D."/>
            <person name="Drula E."/>
            <person name="Chaduli D."/>
            <person name="Cazenave R."/>
            <person name="Ahrendt S."/>
            <person name="Wang J."/>
            <person name="Lipzen A."/>
            <person name="Daum C."/>
            <person name="Barry K."/>
            <person name="Grigoriev I.V."/>
            <person name="Favel A."/>
            <person name="Rosso M.N."/>
            <person name="Martin F."/>
        </authorList>
    </citation>
    <scope>NUCLEOTIDE SEQUENCE [LARGE SCALE GENOMIC DNA]</scope>
    <source>
        <strain evidence="2 3">CIRM-BRFM 2984</strain>
    </source>
</reference>
<organism evidence="2 3">
    <name type="scientific">Favolaschia claudopus</name>
    <dbReference type="NCBI Taxonomy" id="2862362"/>
    <lineage>
        <taxon>Eukaryota</taxon>
        <taxon>Fungi</taxon>
        <taxon>Dikarya</taxon>
        <taxon>Basidiomycota</taxon>
        <taxon>Agaricomycotina</taxon>
        <taxon>Agaricomycetes</taxon>
        <taxon>Agaricomycetidae</taxon>
        <taxon>Agaricales</taxon>
        <taxon>Marasmiineae</taxon>
        <taxon>Mycenaceae</taxon>
        <taxon>Favolaschia</taxon>
    </lineage>
</organism>
<dbReference type="Proteomes" id="UP001362999">
    <property type="component" value="Unassembled WGS sequence"/>
</dbReference>
<sequence length="207" mass="23081">MVTASGPTGLVDLLYGLERKPYGENRNSDSRVNCAPRCLAILPGESVDGFREKGPQIHAFETTDYRVSSILARFRDVDFRQYRLHINNASTEHQYGSQHGNTRAETLRLVITQQLRTLSFGKEIEEHTIQQGSPCEALPTARVIARGQSLRRIPWNVEGNPESLATVTGNWAPNSLPKGPQTRGIRGNNDRGGNRGHHMKTPPESRE</sequence>
<feature type="compositionally biased region" description="Polar residues" evidence="1">
    <location>
        <begin position="164"/>
        <end position="173"/>
    </location>
</feature>
<accession>A0AAV9Z0Y7</accession>
<keyword evidence="3" id="KW-1185">Reference proteome</keyword>
<proteinExistence type="predicted"/>
<name>A0AAV9Z0Y7_9AGAR</name>
<evidence type="ECO:0000313" key="2">
    <source>
        <dbReference type="EMBL" id="KAK6966766.1"/>
    </source>
</evidence>
<protein>
    <submittedName>
        <fullName evidence="2">Uncharacterized protein</fullName>
    </submittedName>
</protein>
<comment type="caution">
    <text evidence="2">The sequence shown here is derived from an EMBL/GenBank/DDBJ whole genome shotgun (WGS) entry which is preliminary data.</text>
</comment>
<evidence type="ECO:0000256" key="1">
    <source>
        <dbReference type="SAM" id="MobiDB-lite"/>
    </source>
</evidence>